<reference evidence="3" key="1">
    <citation type="submission" date="2016-04" db="EMBL/GenBank/DDBJ databases">
        <title>Cephalotus genome sequencing.</title>
        <authorList>
            <person name="Fukushima K."/>
            <person name="Hasebe M."/>
            <person name="Fang X."/>
        </authorList>
    </citation>
    <scope>NUCLEOTIDE SEQUENCE [LARGE SCALE GENOMIC DNA]</scope>
    <source>
        <strain evidence="3">cv. St1</strain>
    </source>
</reference>
<feature type="coiled-coil region" evidence="1">
    <location>
        <begin position="348"/>
        <end position="417"/>
    </location>
</feature>
<dbReference type="Proteomes" id="UP000187406">
    <property type="component" value="Unassembled WGS sequence"/>
</dbReference>
<organism evidence="2 3">
    <name type="scientific">Cephalotus follicularis</name>
    <name type="common">Albany pitcher plant</name>
    <dbReference type="NCBI Taxonomy" id="3775"/>
    <lineage>
        <taxon>Eukaryota</taxon>
        <taxon>Viridiplantae</taxon>
        <taxon>Streptophyta</taxon>
        <taxon>Embryophyta</taxon>
        <taxon>Tracheophyta</taxon>
        <taxon>Spermatophyta</taxon>
        <taxon>Magnoliopsida</taxon>
        <taxon>eudicotyledons</taxon>
        <taxon>Gunneridae</taxon>
        <taxon>Pentapetalae</taxon>
        <taxon>rosids</taxon>
        <taxon>fabids</taxon>
        <taxon>Oxalidales</taxon>
        <taxon>Cephalotaceae</taxon>
        <taxon>Cephalotus</taxon>
    </lineage>
</organism>
<comment type="caution">
    <text evidence="2">The sequence shown here is derived from an EMBL/GenBank/DDBJ whole genome shotgun (WGS) entry which is preliminary data.</text>
</comment>
<accession>A0A1Q3BN04</accession>
<name>A0A1Q3BN04_CEPFO</name>
<dbReference type="AlphaFoldDB" id="A0A1Q3BN04"/>
<evidence type="ECO:0000313" key="2">
    <source>
        <dbReference type="EMBL" id="GAV69244.1"/>
    </source>
</evidence>
<proteinExistence type="predicted"/>
<protein>
    <submittedName>
        <fullName evidence="2">Uncharacterized protein</fullName>
    </submittedName>
</protein>
<evidence type="ECO:0000256" key="1">
    <source>
        <dbReference type="SAM" id="Coils"/>
    </source>
</evidence>
<dbReference type="InParanoid" id="A0A1Q3BN04"/>
<dbReference type="EMBL" id="BDDD01000704">
    <property type="protein sequence ID" value="GAV69244.1"/>
    <property type="molecule type" value="Genomic_DNA"/>
</dbReference>
<feature type="coiled-coil region" evidence="1">
    <location>
        <begin position="121"/>
        <end position="148"/>
    </location>
</feature>
<evidence type="ECO:0000313" key="3">
    <source>
        <dbReference type="Proteomes" id="UP000187406"/>
    </source>
</evidence>
<keyword evidence="3" id="KW-1185">Reference proteome</keyword>
<sequence length="497" mass="57115">MDKLGVDESETSIDCEMSLADNRELLLGVEAEDYYQILFEEKGIMSLPNEVDTNDWIMKQTSPKQLGNFPQASTSSGINPNTALNANFGPSIQLRTSKALSISEDGTKVPIIAKNRAQNKKEIDRKHREKVKENIKRMKDEKHKLHNANGLLEIDNESLRRATNTTNESFQKATTDKQKLDEDICKLKHETQNLQRNVNLYSNQLMKNHSIYSTDRYHSPWFNAASEEENDKQDIYENYTPNSGGTNPYGGQFNFHNQGYDIQSQQHCMALQNWGYPTSHQVSYPLLPNPSVQCLLTQEQYFHGGSSGGTLPQYDYQSEGDQYREEEVYEYSTQDQAHRKRIIDKRYRDKCKKEREEVEKELETLELENENLKGTHEFSKETNSKMKQALKDQEEEINKLENEIDNLKCDKDKTSLTVKALLQQIVSVCSSTANTQPGSLLDTEASIKNANLDEILRLTRNNDKLKYKNKRSKVKIQALSEKIISDSKKKSEQDSTK</sequence>
<gene>
    <name evidence="2" type="ORF">CFOL_v3_12745</name>
</gene>
<keyword evidence="1" id="KW-0175">Coiled coil</keyword>